<keyword evidence="7 19" id="KW-0812">Transmembrane</keyword>
<evidence type="ECO:0000256" key="18">
    <source>
        <dbReference type="SAM" id="MobiDB-lite"/>
    </source>
</evidence>
<dbReference type="Gene3D" id="3.80.10.10">
    <property type="entry name" value="Ribonuclease Inhibitor"/>
    <property type="match status" value="4"/>
</dbReference>
<evidence type="ECO:0000256" key="12">
    <source>
        <dbReference type="ARBA" id="ARBA00022840"/>
    </source>
</evidence>
<dbReference type="Gene3D" id="3.30.200.20">
    <property type="entry name" value="Phosphorylase Kinase, domain 1"/>
    <property type="match status" value="1"/>
</dbReference>
<dbReference type="KEGG" id="tua:125551850"/>
<keyword evidence="10 17" id="KW-0547">Nucleotide-binding</keyword>
<dbReference type="InterPro" id="IPR011009">
    <property type="entry name" value="Kinase-like_dom_sf"/>
</dbReference>
<dbReference type="Gene3D" id="1.10.510.10">
    <property type="entry name" value="Transferase(Phosphotransferase) domain 1"/>
    <property type="match status" value="1"/>
</dbReference>
<reference evidence="22" key="2">
    <citation type="submission" date="2018-03" db="EMBL/GenBank/DDBJ databases">
        <title>The Triticum urartu genome reveals the dynamic nature of wheat genome evolution.</title>
        <authorList>
            <person name="Ling H."/>
            <person name="Ma B."/>
            <person name="Shi X."/>
            <person name="Liu H."/>
            <person name="Dong L."/>
            <person name="Sun H."/>
            <person name="Cao Y."/>
            <person name="Gao Q."/>
            <person name="Zheng S."/>
            <person name="Li Y."/>
            <person name="Yu Y."/>
            <person name="Du H."/>
            <person name="Qi M."/>
            <person name="Li Y."/>
            <person name="Yu H."/>
            <person name="Cui Y."/>
            <person name="Wang N."/>
            <person name="Chen C."/>
            <person name="Wu H."/>
            <person name="Zhao Y."/>
            <person name="Zhang J."/>
            <person name="Li Y."/>
            <person name="Zhou W."/>
            <person name="Zhang B."/>
            <person name="Hu W."/>
            <person name="Eijk M."/>
            <person name="Tang J."/>
            <person name="Witsenboer H."/>
            <person name="Zhao S."/>
            <person name="Li Z."/>
            <person name="Zhang A."/>
            <person name="Wang D."/>
            <person name="Liang C."/>
        </authorList>
    </citation>
    <scope>NUCLEOTIDE SEQUENCE [LARGE SCALE GENOMIC DNA]</scope>
    <source>
        <strain evidence="22">cv. G1812</strain>
    </source>
</reference>
<proteinExistence type="inferred from homology"/>
<keyword evidence="8 20" id="KW-0732">Signal</keyword>
<keyword evidence="13 19" id="KW-1133">Transmembrane helix</keyword>
<evidence type="ECO:0000256" key="8">
    <source>
        <dbReference type="ARBA" id="ARBA00022729"/>
    </source>
</evidence>
<dbReference type="PROSITE" id="PS00108">
    <property type="entry name" value="PROTEIN_KINASE_ST"/>
    <property type="match status" value="1"/>
</dbReference>
<dbReference type="InterPro" id="IPR050994">
    <property type="entry name" value="At_inactive_RLKs"/>
</dbReference>
<dbReference type="InterPro" id="IPR032675">
    <property type="entry name" value="LRR_dom_sf"/>
</dbReference>
<feature type="domain" description="Protein kinase" evidence="21">
    <location>
        <begin position="774"/>
        <end position="1048"/>
    </location>
</feature>
<dbReference type="FunFam" id="3.80.10.10:FF:000400">
    <property type="entry name" value="Nuclear pore complex protein NUP107"/>
    <property type="match status" value="1"/>
</dbReference>
<accession>A0A8R7P0H3</accession>
<organism evidence="22 23">
    <name type="scientific">Triticum urartu</name>
    <name type="common">Red wild einkorn</name>
    <name type="synonym">Crithodium urartu</name>
    <dbReference type="NCBI Taxonomy" id="4572"/>
    <lineage>
        <taxon>Eukaryota</taxon>
        <taxon>Viridiplantae</taxon>
        <taxon>Streptophyta</taxon>
        <taxon>Embryophyta</taxon>
        <taxon>Tracheophyta</taxon>
        <taxon>Spermatophyta</taxon>
        <taxon>Magnoliopsida</taxon>
        <taxon>Liliopsida</taxon>
        <taxon>Poales</taxon>
        <taxon>Poaceae</taxon>
        <taxon>BOP clade</taxon>
        <taxon>Pooideae</taxon>
        <taxon>Triticodae</taxon>
        <taxon>Triticeae</taxon>
        <taxon>Triticinae</taxon>
        <taxon>Triticum</taxon>
    </lineage>
</organism>
<protein>
    <recommendedName>
        <fullName evidence="21">Protein kinase domain-containing protein</fullName>
    </recommendedName>
</protein>
<dbReference type="SUPFAM" id="SSF56112">
    <property type="entry name" value="Protein kinase-like (PK-like)"/>
    <property type="match status" value="1"/>
</dbReference>
<keyword evidence="16" id="KW-0325">Glycoprotein</keyword>
<feature type="compositionally biased region" description="Basic and acidic residues" evidence="18">
    <location>
        <begin position="1053"/>
        <end position="1072"/>
    </location>
</feature>
<dbReference type="GO" id="GO:0005886">
    <property type="term" value="C:plasma membrane"/>
    <property type="evidence" value="ECO:0007669"/>
    <property type="project" value="UniProtKB-SubCell"/>
</dbReference>
<evidence type="ECO:0000256" key="16">
    <source>
        <dbReference type="ARBA" id="ARBA00023180"/>
    </source>
</evidence>
<evidence type="ECO:0000256" key="14">
    <source>
        <dbReference type="ARBA" id="ARBA00023136"/>
    </source>
</evidence>
<dbReference type="InterPro" id="IPR000719">
    <property type="entry name" value="Prot_kinase_dom"/>
</dbReference>
<dbReference type="GO" id="GO:0001653">
    <property type="term" value="F:peptide receptor activity"/>
    <property type="evidence" value="ECO:0007669"/>
    <property type="project" value="UniProtKB-ARBA"/>
</dbReference>
<dbReference type="PROSITE" id="PS51450">
    <property type="entry name" value="LRR"/>
    <property type="match status" value="1"/>
</dbReference>
<dbReference type="Proteomes" id="UP000015106">
    <property type="component" value="Chromosome 1"/>
</dbReference>
<keyword evidence="23" id="KW-1185">Reference proteome</keyword>
<dbReference type="GO" id="GO:0004674">
    <property type="term" value="F:protein serine/threonine kinase activity"/>
    <property type="evidence" value="ECO:0007669"/>
    <property type="project" value="UniProtKB-KW"/>
</dbReference>
<keyword evidence="9" id="KW-0677">Repeat</keyword>
<evidence type="ECO:0000256" key="4">
    <source>
        <dbReference type="ARBA" id="ARBA00022527"/>
    </source>
</evidence>
<feature type="transmembrane region" description="Helical" evidence="19">
    <location>
        <begin position="713"/>
        <end position="736"/>
    </location>
</feature>
<dbReference type="InterPro" id="IPR008271">
    <property type="entry name" value="Ser/Thr_kinase_AS"/>
</dbReference>
<evidence type="ECO:0000256" key="20">
    <source>
        <dbReference type="SAM" id="SignalP"/>
    </source>
</evidence>
<evidence type="ECO:0000256" key="1">
    <source>
        <dbReference type="ARBA" id="ARBA00004251"/>
    </source>
</evidence>
<dbReference type="SUPFAM" id="SSF52058">
    <property type="entry name" value="L domain-like"/>
    <property type="match status" value="2"/>
</dbReference>
<keyword evidence="3" id="KW-1003">Cell membrane</keyword>
<dbReference type="AlphaFoldDB" id="A0A8R7P0H3"/>
<dbReference type="PANTHER" id="PTHR48010">
    <property type="entry name" value="OS05G0588300 PROTEIN"/>
    <property type="match status" value="1"/>
</dbReference>
<dbReference type="SUPFAM" id="SSF52047">
    <property type="entry name" value="RNI-like"/>
    <property type="match status" value="1"/>
</dbReference>
<evidence type="ECO:0000256" key="13">
    <source>
        <dbReference type="ARBA" id="ARBA00022989"/>
    </source>
</evidence>
<keyword evidence="4" id="KW-0723">Serine/threonine-protein kinase</keyword>
<evidence type="ECO:0000313" key="22">
    <source>
        <dbReference type="EnsemblPlants" id="TuG1812G0100001688.01.T01"/>
    </source>
</evidence>
<keyword evidence="6" id="KW-0808">Transferase</keyword>
<evidence type="ECO:0000256" key="10">
    <source>
        <dbReference type="ARBA" id="ARBA00022741"/>
    </source>
</evidence>
<dbReference type="SMART" id="SM00369">
    <property type="entry name" value="LRR_TYP"/>
    <property type="match status" value="11"/>
</dbReference>
<dbReference type="InterPro" id="IPR003591">
    <property type="entry name" value="Leu-rich_rpt_typical-subtyp"/>
</dbReference>
<dbReference type="PROSITE" id="PS50011">
    <property type="entry name" value="PROTEIN_KINASE_DOM"/>
    <property type="match status" value="1"/>
</dbReference>
<dbReference type="FunFam" id="3.80.10.10:FF:000333">
    <property type="entry name" value="LRR receptor-like serine/threonine-protein kinase RCH1"/>
    <property type="match status" value="1"/>
</dbReference>
<feature type="chain" id="PRO_5035873725" description="Protein kinase domain-containing protein" evidence="20">
    <location>
        <begin position="31"/>
        <end position="1109"/>
    </location>
</feature>
<dbReference type="FunFam" id="3.30.200.20:FF:000845">
    <property type="entry name" value="LRR receptor-like serine/threonine-protein kinase"/>
    <property type="match status" value="1"/>
</dbReference>
<dbReference type="FunFam" id="3.80.10.10:FF:000356">
    <property type="entry name" value="LRR receptor-like serine/threonine-protein kinase"/>
    <property type="match status" value="1"/>
</dbReference>
<feature type="signal peptide" evidence="20">
    <location>
        <begin position="1"/>
        <end position="30"/>
    </location>
</feature>
<comment type="subcellular location">
    <subcellularLocation>
        <location evidence="1">Cell membrane</location>
        <topology evidence="1">Single-pass type I membrane protein</topology>
    </subcellularLocation>
</comment>
<evidence type="ECO:0000313" key="23">
    <source>
        <dbReference type="Proteomes" id="UP000015106"/>
    </source>
</evidence>
<evidence type="ECO:0000256" key="9">
    <source>
        <dbReference type="ARBA" id="ARBA00022737"/>
    </source>
</evidence>
<dbReference type="EnsemblPlants" id="TuG1812G0100001688.01.T01">
    <property type="protein sequence ID" value="TuG1812G0100001688.01.T01"/>
    <property type="gene ID" value="TuG1812G0100001688.01"/>
</dbReference>
<evidence type="ECO:0000256" key="7">
    <source>
        <dbReference type="ARBA" id="ARBA00022692"/>
    </source>
</evidence>
<dbReference type="Pfam" id="PF08263">
    <property type="entry name" value="LRRNT_2"/>
    <property type="match status" value="1"/>
</dbReference>
<comment type="similarity">
    <text evidence="2">Belongs to the protein kinase superfamily. Ser/Thr protein kinase family.</text>
</comment>
<keyword evidence="14 19" id="KW-0472">Membrane</keyword>
<reference evidence="22" key="3">
    <citation type="submission" date="2022-06" db="UniProtKB">
        <authorList>
            <consortium name="EnsemblPlants"/>
        </authorList>
    </citation>
    <scope>IDENTIFICATION</scope>
</reference>
<name>A0A8R7P0H3_TRIUA</name>
<dbReference type="InterPro" id="IPR013210">
    <property type="entry name" value="LRR_N_plant-typ"/>
</dbReference>
<dbReference type="PROSITE" id="PS00107">
    <property type="entry name" value="PROTEIN_KINASE_ATP"/>
    <property type="match status" value="1"/>
</dbReference>
<evidence type="ECO:0000256" key="3">
    <source>
        <dbReference type="ARBA" id="ARBA00022475"/>
    </source>
</evidence>
<dbReference type="FunFam" id="3.80.10.10:FF:000854">
    <property type="entry name" value="Putative LRR receptor-like serine/threonine-protein kinase"/>
    <property type="match status" value="1"/>
</dbReference>
<dbReference type="FunFam" id="1.10.510.10:FF:000276">
    <property type="entry name" value="LRR receptor-like serine/threonine-protein kinase RCH1"/>
    <property type="match status" value="1"/>
</dbReference>
<feature type="compositionally biased region" description="Polar residues" evidence="18">
    <location>
        <begin position="1085"/>
        <end position="1100"/>
    </location>
</feature>
<dbReference type="RefSeq" id="XP_048571180.1">
    <property type="nucleotide sequence ID" value="XM_048715223.1"/>
</dbReference>
<gene>
    <name evidence="22" type="primary">LOC125551850</name>
</gene>
<dbReference type="GeneID" id="125551850"/>
<evidence type="ECO:0000256" key="5">
    <source>
        <dbReference type="ARBA" id="ARBA00022614"/>
    </source>
</evidence>
<dbReference type="Pfam" id="PF00069">
    <property type="entry name" value="Pkinase"/>
    <property type="match status" value="1"/>
</dbReference>
<dbReference type="InterPro" id="IPR001611">
    <property type="entry name" value="Leu-rich_rpt"/>
</dbReference>
<dbReference type="InterPro" id="IPR017441">
    <property type="entry name" value="Protein_kinase_ATP_BS"/>
</dbReference>
<keyword evidence="12 17" id="KW-0067">ATP-binding</keyword>
<keyword evidence="11" id="KW-0418">Kinase</keyword>
<dbReference type="GO" id="GO:0005524">
    <property type="term" value="F:ATP binding"/>
    <property type="evidence" value="ECO:0007669"/>
    <property type="project" value="UniProtKB-UniRule"/>
</dbReference>
<dbReference type="PRINTS" id="PR00019">
    <property type="entry name" value="LEURICHRPT"/>
</dbReference>
<dbReference type="OrthoDB" id="676979at2759"/>
<evidence type="ECO:0000256" key="6">
    <source>
        <dbReference type="ARBA" id="ARBA00022679"/>
    </source>
</evidence>
<dbReference type="Pfam" id="PF00560">
    <property type="entry name" value="LRR_1"/>
    <property type="match status" value="7"/>
</dbReference>
<dbReference type="SMART" id="SM00220">
    <property type="entry name" value="S_TKc"/>
    <property type="match status" value="1"/>
</dbReference>
<evidence type="ECO:0000256" key="15">
    <source>
        <dbReference type="ARBA" id="ARBA00023170"/>
    </source>
</evidence>
<feature type="binding site" evidence="17">
    <location>
        <position position="804"/>
    </location>
    <ligand>
        <name>ATP</name>
        <dbReference type="ChEBI" id="CHEBI:30616"/>
    </ligand>
</feature>
<keyword evidence="15" id="KW-0675">Receptor</keyword>
<evidence type="ECO:0000259" key="21">
    <source>
        <dbReference type="PROSITE" id="PS50011"/>
    </source>
</evidence>
<reference evidence="23" key="1">
    <citation type="journal article" date="2013" name="Nature">
        <title>Draft genome of the wheat A-genome progenitor Triticum urartu.</title>
        <authorList>
            <person name="Ling H.Q."/>
            <person name="Zhao S."/>
            <person name="Liu D."/>
            <person name="Wang J."/>
            <person name="Sun H."/>
            <person name="Zhang C."/>
            <person name="Fan H."/>
            <person name="Li D."/>
            <person name="Dong L."/>
            <person name="Tao Y."/>
            <person name="Gao C."/>
            <person name="Wu H."/>
            <person name="Li Y."/>
            <person name="Cui Y."/>
            <person name="Guo X."/>
            <person name="Zheng S."/>
            <person name="Wang B."/>
            <person name="Yu K."/>
            <person name="Liang Q."/>
            <person name="Yang W."/>
            <person name="Lou X."/>
            <person name="Chen J."/>
            <person name="Feng M."/>
            <person name="Jian J."/>
            <person name="Zhang X."/>
            <person name="Luo G."/>
            <person name="Jiang Y."/>
            <person name="Liu J."/>
            <person name="Wang Z."/>
            <person name="Sha Y."/>
            <person name="Zhang B."/>
            <person name="Wu H."/>
            <person name="Tang D."/>
            <person name="Shen Q."/>
            <person name="Xue P."/>
            <person name="Zou S."/>
            <person name="Wang X."/>
            <person name="Liu X."/>
            <person name="Wang F."/>
            <person name="Yang Y."/>
            <person name="An X."/>
            <person name="Dong Z."/>
            <person name="Zhang K."/>
            <person name="Zhang X."/>
            <person name="Luo M.C."/>
            <person name="Dvorak J."/>
            <person name="Tong Y."/>
            <person name="Wang J."/>
            <person name="Yang H."/>
            <person name="Li Z."/>
            <person name="Wang D."/>
            <person name="Zhang A."/>
            <person name="Wang J."/>
        </authorList>
    </citation>
    <scope>NUCLEOTIDE SEQUENCE</scope>
    <source>
        <strain evidence="23">cv. G1812</strain>
    </source>
</reference>
<evidence type="ECO:0000256" key="2">
    <source>
        <dbReference type="ARBA" id="ARBA00008684"/>
    </source>
</evidence>
<dbReference type="PANTHER" id="PTHR48010:SF96">
    <property type="entry name" value="OS05G0595800 PROTEIN"/>
    <property type="match status" value="1"/>
</dbReference>
<evidence type="ECO:0000256" key="17">
    <source>
        <dbReference type="PROSITE-ProRule" id="PRU10141"/>
    </source>
</evidence>
<evidence type="ECO:0000256" key="19">
    <source>
        <dbReference type="SAM" id="Phobius"/>
    </source>
</evidence>
<keyword evidence="5" id="KW-0433">Leucine-rich repeat</keyword>
<evidence type="ECO:0000256" key="11">
    <source>
        <dbReference type="ARBA" id="ARBA00022777"/>
    </source>
</evidence>
<sequence>MGRRSKWWAAALVRCCALVMLCVGSAVVAAVDEQGAALLAWKATLRNGVGALADWKAADASPCRWTGVACNADGGVTELRLEFVDLLGGVPANLAGAVGATLTRLVLTGTNLTGPIPPELGALPALAHLDLSNNALTGSIPSGLCRTGSKLETLYLNSNRLEGAIPDAIGNLTSLRELIVYDNQLGGRIPAAIGRMASLEVLRGGGNKNLHSALPTEIGSCSRLTMVGLAETSITGPLPASLGRLKNLTTLAIYTALLSGPIPRELGRCSSLENIYLYENALSGSIPAELGALKKLKNLLLWQNQLVGIIPPELGSCSELAVIDLSINGLTGHIPASLGKLLSLQELQLSGNKISGTVPPELARCSNLTDLELDNNQITGAIPAELGGLPALRMLYLWANQLTGNIPPELGRCTSLEALDLSTNALTGPIPPSLFQLPRLSKLLLINNELSGQLPAEIGNCTSLDRFRASGNHIAGAIPPEIGMLGSLSFLDLGSNRLSGALPTELSGCRNLTFVDLHDNAIAGMLPAGLFKELLSLQYLDLSYNDISGALPSDIGLLTSLTKLILSGNRLSGAMPPEIGSCSRLQLLDVGGNSLSGHIPGSIGKIPGLEIALNLSCNSFSGSMPSEFAGLVRLGVLDVSHNQLSGDLQALSALQNLVALNVSFNSFSGRLPETAFFAKLPTGDVEGNQALCLSRCSGDVGDSELEARRAARVAMAVLLTALVVLLVAAVLVLFGWRRRGERASEDKDAEMSPPWDVTLYQKLDIGVADVARSLTPANVIGHGWSGAVYRANIPSSGVTVAVKKFQSCDEASVEAFACEISVLPRVRHRNIVRLLGWASNRRTRLLFYDYLPNGTLGGLLHGGATGAAVVEWEVRLAIAVGVAEGLAYLHHDCVPGIIHRDVKADNILLGDRYEACLADFGLARVADDGANSSPPPFAGSYGYIAPEYGCMTKITTKSDVYSFGVVLLEMITGRRTLDPAFGEGQSVVQWVRDHLCRKRDPAEIVDARLQGRPDTQVQEMLQALGIALLCASPRPEDRPTIKDVAALLRGIRHDDGPDARKAGNAERADAKKPISPTKLMALTRPVQTQAQVQARASSGSLGLLNNRDG</sequence>
<feature type="region of interest" description="Disordered" evidence="18">
    <location>
        <begin position="1053"/>
        <end position="1109"/>
    </location>
</feature>
<dbReference type="Gramene" id="TuG1812G0100001688.01.T01">
    <property type="protein sequence ID" value="TuG1812G0100001688.01.T01"/>
    <property type="gene ID" value="TuG1812G0100001688.01"/>
</dbReference>
<dbReference type="Pfam" id="PF13855">
    <property type="entry name" value="LRR_8"/>
    <property type="match status" value="2"/>
</dbReference>